<evidence type="ECO:0000313" key="2">
    <source>
        <dbReference type="Proteomes" id="UP001501788"/>
    </source>
</evidence>
<proteinExistence type="predicted"/>
<dbReference type="Proteomes" id="UP001501788">
    <property type="component" value="Unassembled WGS sequence"/>
</dbReference>
<reference evidence="2" key="1">
    <citation type="journal article" date="2019" name="Int. J. Syst. Evol. Microbiol.">
        <title>The Global Catalogue of Microorganisms (GCM) 10K type strain sequencing project: providing services to taxonomists for standard genome sequencing and annotation.</title>
        <authorList>
            <consortium name="The Broad Institute Genomics Platform"/>
            <consortium name="The Broad Institute Genome Sequencing Center for Infectious Disease"/>
            <person name="Wu L."/>
            <person name="Ma J."/>
        </authorList>
    </citation>
    <scope>NUCLEOTIDE SEQUENCE [LARGE SCALE GENOMIC DNA]</scope>
    <source>
        <strain evidence="2">JCM 31890</strain>
    </source>
</reference>
<dbReference type="RefSeq" id="WP_345063325.1">
    <property type="nucleotide sequence ID" value="NZ_BAABEX010000011.1"/>
</dbReference>
<sequence length="81" mass="8915">MSIRYLKTHAALEGTVSVEDAEALAQWLQARKSPKVHLGRCEHLHTAALQALLVFKPRVIAAPSDPFLEGLLARHLDGPRP</sequence>
<evidence type="ECO:0000313" key="1">
    <source>
        <dbReference type="EMBL" id="GAA4423987.1"/>
    </source>
</evidence>
<accession>A0ABP8L807</accession>
<name>A0ABP8L807_9BURK</name>
<keyword evidence="2" id="KW-1185">Reference proteome</keyword>
<gene>
    <name evidence="1" type="ORF">GCM10023090_16920</name>
</gene>
<protein>
    <submittedName>
        <fullName evidence="1">Uncharacterized protein</fullName>
    </submittedName>
</protein>
<organism evidence="1 2">
    <name type="scientific">Acidovorax lacteus</name>
    <dbReference type="NCBI Taxonomy" id="1924988"/>
    <lineage>
        <taxon>Bacteria</taxon>
        <taxon>Pseudomonadati</taxon>
        <taxon>Pseudomonadota</taxon>
        <taxon>Betaproteobacteria</taxon>
        <taxon>Burkholderiales</taxon>
        <taxon>Comamonadaceae</taxon>
        <taxon>Acidovorax</taxon>
    </lineage>
</organism>
<dbReference type="EMBL" id="BAABEX010000011">
    <property type="protein sequence ID" value="GAA4423987.1"/>
    <property type="molecule type" value="Genomic_DNA"/>
</dbReference>
<comment type="caution">
    <text evidence="1">The sequence shown here is derived from an EMBL/GenBank/DDBJ whole genome shotgun (WGS) entry which is preliminary data.</text>
</comment>